<dbReference type="EMBL" id="OX596115">
    <property type="protein sequence ID" value="CAN0472536.1"/>
    <property type="molecule type" value="Genomic_DNA"/>
</dbReference>
<proteinExistence type="predicted"/>
<gene>
    <name evidence="1" type="ORF">MRATA1EN22A_LOCUS20600</name>
</gene>
<dbReference type="Proteomes" id="UP001162501">
    <property type="component" value="Chromosome 31"/>
</dbReference>
<evidence type="ECO:0000313" key="2">
    <source>
        <dbReference type="Proteomes" id="UP001162501"/>
    </source>
</evidence>
<protein>
    <submittedName>
        <fullName evidence="1">Uncharacterized protein</fullName>
    </submittedName>
</protein>
<reference evidence="1" key="2">
    <citation type="submission" date="2025-03" db="EMBL/GenBank/DDBJ databases">
        <authorList>
            <consortium name="ELIXIR-Norway"/>
            <consortium name="Elixir Norway"/>
        </authorList>
    </citation>
    <scope>NUCLEOTIDE SEQUENCE</scope>
</reference>
<reference evidence="1" key="1">
    <citation type="submission" date="2023-05" db="EMBL/GenBank/DDBJ databases">
        <authorList>
            <consortium name="ELIXIR-Norway"/>
        </authorList>
    </citation>
    <scope>NUCLEOTIDE SEQUENCE</scope>
</reference>
<organism evidence="1 2">
    <name type="scientific">Rangifer tarandus platyrhynchus</name>
    <name type="common">Svalbard reindeer</name>
    <dbReference type="NCBI Taxonomy" id="3082113"/>
    <lineage>
        <taxon>Eukaryota</taxon>
        <taxon>Metazoa</taxon>
        <taxon>Chordata</taxon>
        <taxon>Craniata</taxon>
        <taxon>Vertebrata</taxon>
        <taxon>Euteleostomi</taxon>
        <taxon>Mammalia</taxon>
        <taxon>Eutheria</taxon>
        <taxon>Laurasiatheria</taxon>
        <taxon>Artiodactyla</taxon>
        <taxon>Ruminantia</taxon>
        <taxon>Pecora</taxon>
        <taxon>Cervidae</taxon>
        <taxon>Odocoileinae</taxon>
        <taxon>Rangifer</taxon>
    </lineage>
</organism>
<sequence>MALLSPPQVTLGWRQIHRPVSAPSESSPDTRLKSEQSLACDVPGYPLEGLSQGRAFAIPAASVFPAGTPGLRGHRCSAYLLSEWRKPPSVAVNDFLYLPPRVFIRVRWWWLRK</sequence>
<evidence type="ECO:0000313" key="1">
    <source>
        <dbReference type="EMBL" id="CAN0472536.1"/>
    </source>
</evidence>
<accession>A0AC59ZN64</accession>
<name>A0AC59ZN64_RANTA</name>